<sequence length="110" mass="11309">MRRKALIPGWLGFPLGVTLALLAGLVSNPVWSLLALVAVVDAAAMLTILRAAVATLVVGLGTLGTSAFGHDGLVLLLTGLSALGLSWLLRVDGEPCIPDIPLPRRGDSFG</sequence>
<feature type="transmembrane region" description="Helical" evidence="1">
    <location>
        <begin position="33"/>
        <end position="60"/>
    </location>
</feature>
<keyword evidence="3" id="KW-1185">Reference proteome</keyword>
<comment type="caution">
    <text evidence="2">The sequence shown here is derived from an EMBL/GenBank/DDBJ whole genome shotgun (WGS) entry which is preliminary data.</text>
</comment>
<accession>A0ABS8ZC04</accession>
<proteinExistence type="predicted"/>
<protein>
    <submittedName>
        <fullName evidence="2">Uncharacterized protein</fullName>
    </submittedName>
</protein>
<organism evidence="2 3">
    <name type="scientific">Kibdelosporangium philippinense</name>
    <dbReference type="NCBI Taxonomy" id="211113"/>
    <lineage>
        <taxon>Bacteria</taxon>
        <taxon>Bacillati</taxon>
        <taxon>Actinomycetota</taxon>
        <taxon>Actinomycetes</taxon>
        <taxon>Pseudonocardiales</taxon>
        <taxon>Pseudonocardiaceae</taxon>
        <taxon>Kibdelosporangium</taxon>
    </lineage>
</organism>
<dbReference type="RefSeq" id="WP_233726055.1">
    <property type="nucleotide sequence ID" value="NZ_JAJVCN010000001.1"/>
</dbReference>
<gene>
    <name evidence="2" type="ORF">LWC34_17240</name>
</gene>
<reference evidence="2 3" key="1">
    <citation type="submission" date="2021-12" db="EMBL/GenBank/DDBJ databases">
        <title>Genome sequence of Kibdelosporangium philippinense ATCC 49844.</title>
        <authorList>
            <person name="Fedorov E.A."/>
            <person name="Omeragic M."/>
            <person name="Shalygina K.F."/>
            <person name="Maclea K.S."/>
        </authorList>
    </citation>
    <scope>NUCLEOTIDE SEQUENCE [LARGE SCALE GENOMIC DNA]</scope>
    <source>
        <strain evidence="2 3">ATCC 49844</strain>
    </source>
</reference>
<keyword evidence="1" id="KW-1133">Transmembrane helix</keyword>
<dbReference type="Proteomes" id="UP001521150">
    <property type="component" value="Unassembled WGS sequence"/>
</dbReference>
<evidence type="ECO:0000313" key="2">
    <source>
        <dbReference type="EMBL" id="MCE7004558.1"/>
    </source>
</evidence>
<keyword evidence="1" id="KW-0812">Transmembrane</keyword>
<name>A0ABS8ZC04_9PSEU</name>
<feature type="transmembrane region" description="Helical" evidence="1">
    <location>
        <begin position="7"/>
        <end position="27"/>
    </location>
</feature>
<dbReference type="EMBL" id="JAJVCN010000001">
    <property type="protein sequence ID" value="MCE7004558.1"/>
    <property type="molecule type" value="Genomic_DNA"/>
</dbReference>
<evidence type="ECO:0000256" key="1">
    <source>
        <dbReference type="SAM" id="Phobius"/>
    </source>
</evidence>
<evidence type="ECO:0000313" key="3">
    <source>
        <dbReference type="Proteomes" id="UP001521150"/>
    </source>
</evidence>
<feature type="transmembrane region" description="Helical" evidence="1">
    <location>
        <begin position="72"/>
        <end position="89"/>
    </location>
</feature>
<keyword evidence="1" id="KW-0472">Membrane</keyword>